<dbReference type="InterPro" id="IPR041569">
    <property type="entry name" value="AAA_lid_3"/>
</dbReference>
<dbReference type="PANTHER" id="PTHR45644">
    <property type="entry name" value="AAA ATPASE, PUTATIVE (AFU_ORTHOLOGUE AFUA_2G12920)-RELATED-RELATED"/>
    <property type="match status" value="1"/>
</dbReference>
<dbReference type="AlphaFoldDB" id="A0A317WFE1"/>
<dbReference type="InterPro" id="IPR003593">
    <property type="entry name" value="AAA+_ATPase"/>
</dbReference>
<dbReference type="InterPro" id="IPR003959">
    <property type="entry name" value="ATPase_AAA_core"/>
</dbReference>
<dbReference type="Proteomes" id="UP000246171">
    <property type="component" value="Unassembled WGS sequence"/>
</dbReference>
<dbReference type="InterPro" id="IPR051701">
    <property type="entry name" value="Mito_OM_Translocase_MSP1"/>
</dbReference>
<feature type="compositionally biased region" description="Polar residues" evidence="5">
    <location>
        <begin position="753"/>
        <end position="764"/>
    </location>
</feature>
<dbReference type="SUPFAM" id="SSF52540">
    <property type="entry name" value="P-loop containing nucleoside triphosphate hydrolases"/>
    <property type="match status" value="1"/>
</dbReference>
<sequence>MPSTMVDEGRALHRQHPYALPAWFVAENVKTKSEHRTPIRLHQSSNLSFQSDKEVGPCTDTNGDGRSKNGIDEDQTETADEYVFQKKRYAELYDLAAAALLSKTSFPKAKRGGIWPCMAVEVESSACATAIIEHLAGDMGASCISAGPEDLYKLACEFHQQDESARHHECRSFCADPVCQSENKPSIFFKETVETTDSAIGLSDDHSDTDYAIVEDRDQMIKYHFGDGNSLRSQCSIESILNAHLAKIEQKPSPSEPRSTASRQSNRLILHLRNSYEIDCISYGIIQSFRNAIMERWKNNELVLLIISDMNHDSRRELNITPSFIVWFDDPKSWKHRIASETEKKQLDIARRARRLKGSIRERLPIGFASELLSDAVHLDIPDTLLTDFHDDMDYTLIACQVLGRVCVKGVLELSDILEVLQRNSCEQPQPPEPSRTEPLEVEEPGFSEKVDTIRKSCNKFELGLSECIIDPETQKHAYDDIILEHNVKDHIRQLVHLSRTQIEESSKTPPEQPRPTGVLLHGPPGTGKTHLAHAIANESRATMLRLKPADIVSDVEGDAEKTIHAAFTLAKKLSPCVLFIDEVDALFYRRSADDQSWRRRALAQFLQEMDALSRGENIPFVLCATSRLTDLDEAFLQRFPKKVMIQPPGEEERLKILQTFLKESEIDPQVSLKTLARQSAGFSGSELRSLCGQAALHSTIDDTLSQSPGSETRSPTKVQLKAQHFAEALRDIRPSVSRGSQTDIEAPARLVTRNSMKSSQNGRNARKATVEPYIPESPVSDNETAFL</sequence>
<evidence type="ECO:0000256" key="2">
    <source>
        <dbReference type="ARBA" id="ARBA00022741"/>
    </source>
</evidence>
<dbReference type="PANTHER" id="PTHR45644:SF56">
    <property type="entry name" value="AAA ATPASE, PUTATIVE (AFU_ORTHOLOGUE AFUA_2G12920)-RELATED"/>
    <property type="match status" value="1"/>
</dbReference>
<dbReference type="InterPro" id="IPR027417">
    <property type="entry name" value="P-loop_NTPase"/>
</dbReference>
<feature type="domain" description="AAA+ ATPase" evidence="6">
    <location>
        <begin position="515"/>
        <end position="650"/>
    </location>
</feature>
<evidence type="ECO:0000256" key="3">
    <source>
        <dbReference type="ARBA" id="ARBA00022787"/>
    </source>
</evidence>
<keyword evidence="3" id="KW-1000">Mitochondrion outer membrane</keyword>
<evidence type="ECO:0000313" key="7">
    <source>
        <dbReference type="EMBL" id="PWY83967.1"/>
    </source>
</evidence>
<feature type="region of interest" description="Disordered" evidence="5">
    <location>
        <begin position="50"/>
        <end position="76"/>
    </location>
</feature>
<keyword evidence="2" id="KW-0547">Nucleotide-binding</keyword>
<evidence type="ECO:0000259" key="6">
    <source>
        <dbReference type="SMART" id="SM00382"/>
    </source>
</evidence>
<dbReference type="VEuPathDB" id="FungiDB:BO83DRAFT_77911"/>
<dbReference type="EMBL" id="MSFU01000002">
    <property type="protein sequence ID" value="PWY83967.1"/>
    <property type="molecule type" value="Genomic_DNA"/>
</dbReference>
<keyword evidence="3" id="KW-0496">Mitochondrion</keyword>
<dbReference type="SMART" id="SM00382">
    <property type="entry name" value="AAA"/>
    <property type="match status" value="1"/>
</dbReference>
<evidence type="ECO:0000256" key="4">
    <source>
        <dbReference type="ARBA" id="ARBA00022840"/>
    </source>
</evidence>
<evidence type="ECO:0000256" key="1">
    <source>
        <dbReference type="ARBA" id="ARBA00004572"/>
    </source>
</evidence>
<dbReference type="GO" id="GO:0005741">
    <property type="term" value="C:mitochondrial outer membrane"/>
    <property type="evidence" value="ECO:0007669"/>
    <property type="project" value="UniProtKB-SubCell"/>
</dbReference>
<keyword evidence="8" id="KW-1185">Reference proteome</keyword>
<feature type="region of interest" description="Disordered" evidence="5">
    <location>
        <begin position="425"/>
        <end position="448"/>
    </location>
</feature>
<dbReference type="Pfam" id="PF17862">
    <property type="entry name" value="AAA_lid_3"/>
    <property type="match status" value="1"/>
</dbReference>
<name>A0A317WFE1_ASPEC</name>
<organism evidence="7 8">
    <name type="scientific">Aspergillus eucalypticola (strain CBS 122712 / IBT 29274)</name>
    <dbReference type="NCBI Taxonomy" id="1448314"/>
    <lineage>
        <taxon>Eukaryota</taxon>
        <taxon>Fungi</taxon>
        <taxon>Dikarya</taxon>
        <taxon>Ascomycota</taxon>
        <taxon>Pezizomycotina</taxon>
        <taxon>Eurotiomycetes</taxon>
        <taxon>Eurotiomycetidae</taxon>
        <taxon>Eurotiales</taxon>
        <taxon>Aspergillaceae</taxon>
        <taxon>Aspergillus</taxon>
        <taxon>Aspergillus subgen. Circumdati</taxon>
    </lineage>
</organism>
<dbReference type="Gene3D" id="1.10.8.60">
    <property type="match status" value="1"/>
</dbReference>
<keyword evidence="3" id="KW-0472">Membrane</keyword>
<comment type="caution">
    <text evidence="7">The sequence shown here is derived from an EMBL/GenBank/DDBJ whole genome shotgun (WGS) entry which is preliminary data.</text>
</comment>
<evidence type="ECO:0000313" key="8">
    <source>
        <dbReference type="Proteomes" id="UP000246171"/>
    </source>
</evidence>
<reference evidence="7" key="1">
    <citation type="submission" date="2016-12" db="EMBL/GenBank/DDBJ databases">
        <title>The genomes of Aspergillus section Nigri reveals drivers in fungal speciation.</title>
        <authorList>
            <consortium name="DOE Joint Genome Institute"/>
            <person name="Vesth T.C."/>
            <person name="Nybo J."/>
            <person name="Theobald S."/>
            <person name="Brandl J."/>
            <person name="Frisvad J.C."/>
            <person name="Nielsen K.F."/>
            <person name="Lyhne E.K."/>
            <person name="Kogle M.E."/>
            <person name="Kuo A."/>
            <person name="Riley R."/>
            <person name="Clum A."/>
            <person name="Nolan M."/>
            <person name="Lipzen A."/>
            <person name="Salamov A."/>
            <person name="Henrissat B."/>
            <person name="Wiebenga A."/>
            <person name="De vries R.P."/>
            <person name="Grigoriev I.V."/>
            <person name="Mortensen U.H."/>
            <person name="Andersen M.R."/>
            <person name="Baker S.E."/>
        </authorList>
    </citation>
    <scope>NUCLEOTIDE SEQUENCE</scope>
    <source>
        <strain evidence="7">CBS 122712</strain>
    </source>
</reference>
<gene>
    <name evidence="7" type="ORF">BO83DRAFT_77911</name>
</gene>
<protein>
    <submittedName>
        <fullName evidence="7">AAA-domain-containing protein</fullName>
    </submittedName>
</protein>
<feature type="region of interest" description="Disordered" evidence="5">
    <location>
        <begin position="736"/>
        <end position="788"/>
    </location>
</feature>
<evidence type="ECO:0000256" key="5">
    <source>
        <dbReference type="SAM" id="MobiDB-lite"/>
    </source>
</evidence>
<comment type="subcellular location">
    <subcellularLocation>
        <location evidence="1">Mitochondrion outer membrane</location>
        <topology evidence="1">Single-pass membrane protein</topology>
    </subcellularLocation>
</comment>
<dbReference type="GO" id="GO:0016887">
    <property type="term" value="F:ATP hydrolysis activity"/>
    <property type="evidence" value="ECO:0007669"/>
    <property type="project" value="InterPro"/>
</dbReference>
<dbReference type="Gene3D" id="3.40.50.300">
    <property type="entry name" value="P-loop containing nucleotide triphosphate hydrolases"/>
    <property type="match status" value="1"/>
</dbReference>
<dbReference type="RefSeq" id="XP_025392522.1">
    <property type="nucleotide sequence ID" value="XM_025537603.1"/>
</dbReference>
<dbReference type="CDD" id="cd19481">
    <property type="entry name" value="RecA-like_protease"/>
    <property type="match status" value="1"/>
</dbReference>
<dbReference type="Pfam" id="PF00004">
    <property type="entry name" value="AAA"/>
    <property type="match status" value="1"/>
</dbReference>
<keyword evidence="4" id="KW-0067">ATP-binding</keyword>
<dbReference type="OrthoDB" id="39734at2759"/>
<proteinExistence type="predicted"/>
<accession>A0A317WFE1</accession>
<dbReference type="GeneID" id="37059565"/>
<dbReference type="GO" id="GO:0005524">
    <property type="term" value="F:ATP binding"/>
    <property type="evidence" value="ECO:0007669"/>
    <property type="project" value="UniProtKB-KW"/>
</dbReference>